<dbReference type="GO" id="GO:0016787">
    <property type="term" value="F:hydrolase activity"/>
    <property type="evidence" value="ECO:0007669"/>
    <property type="project" value="UniProtKB-KW"/>
</dbReference>
<evidence type="ECO:0000313" key="3">
    <source>
        <dbReference type="EMBL" id="WLQ58764.1"/>
    </source>
</evidence>
<dbReference type="PROSITE" id="PS01098">
    <property type="entry name" value="LIPASE_GDSL_SER"/>
    <property type="match status" value="1"/>
</dbReference>
<dbReference type="CDD" id="cd01830">
    <property type="entry name" value="XynE_like"/>
    <property type="match status" value="1"/>
</dbReference>
<dbReference type="InterPro" id="IPR013830">
    <property type="entry name" value="SGNH_hydro"/>
</dbReference>
<keyword evidence="3" id="KW-0378">Hydrolase</keyword>
<dbReference type="Pfam" id="PF13472">
    <property type="entry name" value="Lipase_GDSL_2"/>
    <property type="match status" value="1"/>
</dbReference>
<reference evidence="3 4" key="1">
    <citation type="submission" date="2023-03" db="EMBL/GenBank/DDBJ databases">
        <title>Isolation and description of six Streptomyces strains from soil environments, able to metabolize different microbial glucans.</title>
        <authorList>
            <person name="Widen T."/>
            <person name="Larsbrink J."/>
        </authorList>
    </citation>
    <scope>NUCLEOTIDE SEQUENCE [LARGE SCALE GENOMIC DNA]</scope>
    <source>
        <strain evidence="3 4">Alt2</strain>
    </source>
</reference>
<dbReference type="RefSeq" id="WP_219572991.1">
    <property type="nucleotide sequence ID" value="NZ_CP120988.1"/>
</dbReference>
<dbReference type="PANTHER" id="PTHR43784:SF2">
    <property type="entry name" value="GDSL-LIKE LIPASE_ACYLHYDROLASE, PUTATIVE (AFU_ORTHOLOGUE AFUA_2G00820)-RELATED"/>
    <property type="match status" value="1"/>
</dbReference>
<accession>A0ABY9IVH7</accession>
<dbReference type="EMBL" id="CP120988">
    <property type="protein sequence ID" value="WLQ58764.1"/>
    <property type="molecule type" value="Genomic_DNA"/>
</dbReference>
<evidence type="ECO:0000256" key="1">
    <source>
        <dbReference type="SAM" id="MobiDB-lite"/>
    </source>
</evidence>
<proteinExistence type="predicted"/>
<evidence type="ECO:0000259" key="2">
    <source>
        <dbReference type="Pfam" id="PF13472"/>
    </source>
</evidence>
<sequence>MPRRQGSALLIALLVGTAALAALVAFTGSLLFTEPRAKAVAAAGPQGVARTPAAPARSTGQWLATWAAAPVLGATDPEQGPDPSLRTIRNVVHTSIGGDAARITLSNLFGTQPLLVDHVTVNALPVTFRNAPSVTIAAGGQVISDPVVAPVAADADLVVTLRTPTARGPVTVHPNSHQTSSTEGPQGTRPTTDWRYLTAVDVRGMAATGTLVAFGDSLTAGSGSTTDANSRWPDILADRLAGRYAVVNQGIGGNRILLNDVGPRALDRFDRDVLAVTGVKTVVIALGINDIQAFPQESDPARITDALRTLTERAHARGLRVIGATLMPYEGQGNWTPARNAVREHVNTMIRAGGVFDEFLDFDLAARDPSRPTRLLPAYDSGDHLHLNDAGYQRLGSLVDVASLLRAQPSSDAL</sequence>
<feature type="domain" description="SGNH hydrolase-type esterase" evidence="2">
    <location>
        <begin position="213"/>
        <end position="394"/>
    </location>
</feature>
<dbReference type="PANTHER" id="PTHR43784">
    <property type="entry name" value="GDSL-LIKE LIPASE/ACYLHYDROLASE, PUTATIVE (AFU_ORTHOLOGUE AFUA_2G00820)-RELATED"/>
    <property type="match status" value="1"/>
</dbReference>
<feature type="region of interest" description="Disordered" evidence="1">
    <location>
        <begin position="166"/>
        <end position="191"/>
    </location>
</feature>
<name>A0ABY9IVH7_9ACTN</name>
<organism evidence="3 4">
    <name type="scientific">Streptomyces poriferorum</name>
    <dbReference type="NCBI Taxonomy" id="2798799"/>
    <lineage>
        <taxon>Bacteria</taxon>
        <taxon>Bacillati</taxon>
        <taxon>Actinomycetota</taxon>
        <taxon>Actinomycetes</taxon>
        <taxon>Kitasatosporales</taxon>
        <taxon>Streptomycetaceae</taxon>
        <taxon>Streptomyces</taxon>
    </lineage>
</organism>
<evidence type="ECO:0000313" key="4">
    <source>
        <dbReference type="Proteomes" id="UP001235744"/>
    </source>
</evidence>
<protein>
    <submittedName>
        <fullName evidence="3">SGNH/GDSL hydrolase family protein</fullName>
    </submittedName>
</protein>
<gene>
    <name evidence="3" type="ORF">P8A19_26525</name>
</gene>
<dbReference type="InterPro" id="IPR008265">
    <property type="entry name" value="Lipase_GDSL_AS"/>
</dbReference>
<keyword evidence="4" id="KW-1185">Reference proteome</keyword>
<dbReference type="Proteomes" id="UP001235744">
    <property type="component" value="Chromosome"/>
</dbReference>
<dbReference type="InterPro" id="IPR053140">
    <property type="entry name" value="GDSL_Rv0518-like"/>
</dbReference>
<feature type="compositionally biased region" description="Polar residues" evidence="1">
    <location>
        <begin position="173"/>
        <end position="191"/>
    </location>
</feature>